<reference evidence="9" key="1">
    <citation type="journal article" date="2019" name="Int. J. Syst. Evol. Microbiol.">
        <title>The Global Catalogue of Microorganisms (GCM) 10K type strain sequencing project: providing services to taxonomists for standard genome sequencing and annotation.</title>
        <authorList>
            <consortium name="The Broad Institute Genomics Platform"/>
            <consortium name="The Broad Institute Genome Sequencing Center for Infectious Disease"/>
            <person name="Wu L."/>
            <person name="Ma J."/>
        </authorList>
    </citation>
    <scope>NUCLEOTIDE SEQUENCE [LARGE SCALE GENOMIC DNA]</scope>
    <source>
        <strain evidence="9">CGMCC 4.7317</strain>
    </source>
</reference>
<evidence type="ECO:0000259" key="7">
    <source>
        <dbReference type="PROSITE" id="PS51296"/>
    </source>
</evidence>
<evidence type="ECO:0000256" key="5">
    <source>
        <dbReference type="ARBA" id="ARBA00023004"/>
    </source>
</evidence>
<keyword evidence="6" id="KW-0411">Iron-sulfur</keyword>
<dbReference type="Pfam" id="PF00848">
    <property type="entry name" value="Ring_hydroxyl_A"/>
    <property type="match status" value="1"/>
</dbReference>
<dbReference type="InterPro" id="IPR036922">
    <property type="entry name" value="Rieske_2Fe-2S_sf"/>
</dbReference>
<dbReference type="Gene3D" id="2.102.10.10">
    <property type="entry name" value="Rieske [2Fe-2S] iron-sulphur domain"/>
    <property type="match status" value="1"/>
</dbReference>
<dbReference type="InterPro" id="IPR017941">
    <property type="entry name" value="Rieske_2Fe-2S"/>
</dbReference>
<dbReference type="Gene3D" id="3.90.380.10">
    <property type="entry name" value="Naphthalene 1,2-dioxygenase Alpha Subunit, Chain A, domain 1"/>
    <property type="match status" value="2"/>
</dbReference>
<name>A0ABW1SYW8_9ACTN</name>
<keyword evidence="2" id="KW-0001">2Fe-2S</keyword>
<protein>
    <submittedName>
        <fullName evidence="8">SRPBCC family protein</fullName>
    </submittedName>
</protein>
<accession>A0ABW1SYW8</accession>
<sequence length="381" mass="42687">MSGLQEALPREHYVDAALHERERTAVLLREWTCIGRLDDLGLTAPGTRDLLPERLAVVDLHGESVLVTTDTGGALHGHYNVCRHRGSQVVPVEPGASVAPCAARSLRCPYHSWTYGLDGSLLHAPHTDGVDLDRDAFRLHPVGAAAWGGWLWLHGAPDEATDLLEALAPVPERVRRYPLDTLVLGRRLRYEVAANWKVVAENYNECYHCGPVHPELVRLVPAFGGGGQHLEWEDGVPHREGAWTFTMSGTTDRAPFPDLDEHERVRHKGELVYPNLLLSLSAEHAAAFVLRPRAVDRTEVVCDLLFAPDEAAKPTFDPSDAEELWDLTNKQDWAICESVQRGMSSRAYRQGWYAPMEDASLDIRRWLLPRLERHERRGSDD</sequence>
<keyword evidence="9" id="KW-1185">Reference proteome</keyword>
<dbReference type="SUPFAM" id="SSF50022">
    <property type="entry name" value="ISP domain"/>
    <property type="match status" value="1"/>
</dbReference>
<feature type="domain" description="Rieske" evidence="7">
    <location>
        <begin position="42"/>
        <end position="153"/>
    </location>
</feature>
<dbReference type="PANTHER" id="PTHR43756:SF5">
    <property type="entry name" value="CHOLINE MONOOXYGENASE, CHLOROPLASTIC"/>
    <property type="match status" value="1"/>
</dbReference>
<dbReference type="InterPro" id="IPR015879">
    <property type="entry name" value="Ring_hydroxy_dOase_asu_C_dom"/>
</dbReference>
<keyword evidence="4" id="KW-0560">Oxidoreductase</keyword>
<evidence type="ECO:0000256" key="3">
    <source>
        <dbReference type="ARBA" id="ARBA00022723"/>
    </source>
</evidence>
<evidence type="ECO:0000256" key="1">
    <source>
        <dbReference type="ARBA" id="ARBA00001962"/>
    </source>
</evidence>
<proteinExistence type="predicted"/>
<evidence type="ECO:0000256" key="2">
    <source>
        <dbReference type="ARBA" id="ARBA00022714"/>
    </source>
</evidence>
<dbReference type="PANTHER" id="PTHR43756">
    <property type="entry name" value="CHOLINE MONOOXYGENASE, CHLOROPLASTIC"/>
    <property type="match status" value="1"/>
</dbReference>
<evidence type="ECO:0000256" key="6">
    <source>
        <dbReference type="ARBA" id="ARBA00023014"/>
    </source>
</evidence>
<gene>
    <name evidence="8" type="ORF">ACFQGU_07105</name>
</gene>
<comment type="caution">
    <text evidence="8">The sequence shown here is derived from an EMBL/GenBank/DDBJ whole genome shotgun (WGS) entry which is preliminary data.</text>
</comment>
<keyword evidence="3" id="KW-0479">Metal-binding</keyword>
<dbReference type="Proteomes" id="UP001596138">
    <property type="component" value="Unassembled WGS sequence"/>
</dbReference>
<dbReference type="EMBL" id="JBHSTI010000008">
    <property type="protein sequence ID" value="MFC6237641.1"/>
    <property type="molecule type" value="Genomic_DNA"/>
</dbReference>
<dbReference type="CDD" id="cd08884">
    <property type="entry name" value="RHO_alpha_C_GbcA-like"/>
    <property type="match status" value="1"/>
</dbReference>
<dbReference type="SUPFAM" id="SSF55961">
    <property type="entry name" value="Bet v1-like"/>
    <property type="match status" value="1"/>
</dbReference>
<keyword evidence="5" id="KW-0408">Iron</keyword>
<comment type="cofactor">
    <cofactor evidence="1">
        <name>Fe cation</name>
        <dbReference type="ChEBI" id="CHEBI:24875"/>
    </cofactor>
</comment>
<dbReference type="Pfam" id="PF00355">
    <property type="entry name" value="Rieske"/>
    <property type="match status" value="1"/>
</dbReference>
<dbReference type="RefSeq" id="WP_386765126.1">
    <property type="nucleotide sequence ID" value="NZ_JBHSTI010000008.1"/>
</dbReference>
<evidence type="ECO:0000256" key="4">
    <source>
        <dbReference type="ARBA" id="ARBA00023002"/>
    </source>
</evidence>
<dbReference type="InterPro" id="IPR001663">
    <property type="entry name" value="Rng_hydr_dOase-A"/>
</dbReference>
<evidence type="ECO:0000313" key="9">
    <source>
        <dbReference type="Proteomes" id="UP001596138"/>
    </source>
</evidence>
<dbReference type="PROSITE" id="PS51296">
    <property type="entry name" value="RIESKE"/>
    <property type="match status" value="1"/>
</dbReference>
<organism evidence="8 9">
    <name type="scientific">Longivirga aurantiaca</name>
    <dbReference type="NCBI Taxonomy" id="1837743"/>
    <lineage>
        <taxon>Bacteria</taxon>
        <taxon>Bacillati</taxon>
        <taxon>Actinomycetota</taxon>
        <taxon>Actinomycetes</taxon>
        <taxon>Sporichthyales</taxon>
        <taxon>Sporichthyaceae</taxon>
        <taxon>Longivirga</taxon>
    </lineage>
</organism>
<evidence type="ECO:0000313" key="8">
    <source>
        <dbReference type="EMBL" id="MFC6237641.1"/>
    </source>
</evidence>